<keyword evidence="2" id="KW-0193">Cuticle</keyword>
<reference evidence="6 7" key="1">
    <citation type="submission" date="2024-06" db="EMBL/GenBank/DDBJ databases">
        <title>A chromosome-level genome assembly of beet webworm, Loxostege sticticalis.</title>
        <authorList>
            <person name="Zhang Y."/>
        </authorList>
    </citation>
    <scope>NUCLEOTIDE SEQUENCE [LARGE SCALE GENOMIC DNA]</scope>
    <source>
        <strain evidence="5">AQ026</strain>
        <strain evidence="4">AQ028</strain>
        <tissue evidence="4">Male pupae</tissue>
        <tissue evidence="5">Whole body</tissue>
    </source>
</reference>
<evidence type="ECO:0000313" key="4">
    <source>
        <dbReference type="EMBL" id="KAL0840393.1"/>
    </source>
</evidence>
<evidence type="ECO:0000256" key="1">
    <source>
        <dbReference type="ARBA" id="ARBA00022729"/>
    </source>
</evidence>
<proteinExistence type="predicted"/>
<dbReference type="InterPro" id="IPR000618">
    <property type="entry name" value="Insect_cuticle"/>
</dbReference>
<evidence type="ECO:0000313" key="7">
    <source>
        <dbReference type="Proteomes" id="UP001549921"/>
    </source>
</evidence>
<evidence type="ECO:0000313" key="5">
    <source>
        <dbReference type="EMBL" id="KAL0892195.1"/>
    </source>
</evidence>
<evidence type="ECO:0000313" key="6">
    <source>
        <dbReference type="Proteomes" id="UP001549920"/>
    </source>
</evidence>
<dbReference type="AlphaFoldDB" id="A0ABD0TAJ6"/>
<keyword evidence="6" id="KW-1185">Reference proteome</keyword>
<evidence type="ECO:0000256" key="3">
    <source>
        <dbReference type="SAM" id="SignalP"/>
    </source>
</evidence>
<feature type="chain" id="PRO_5044722922" evidence="3">
    <location>
        <begin position="24"/>
        <end position="116"/>
    </location>
</feature>
<evidence type="ECO:0000256" key="2">
    <source>
        <dbReference type="PROSITE-ProRule" id="PRU00497"/>
    </source>
</evidence>
<dbReference type="GO" id="GO:0042302">
    <property type="term" value="F:structural constituent of cuticle"/>
    <property type="evidence" value="ECO:0007669"/>
    <property type="project" value="UniProtKB-UniRule"/>
</dbReference>
<dbReference type="PROSITE" id="PS51155">
    <property type="entry name" value="CHIT_BIND_RR_2"/>
    <property type="match status" value="1"/>
</dbReference>
<dbReference type="Pfam" id="PF00379">
    <property type="entry name" value="Chitin_bind_4"/>
    <property type="match status" value="1"/>
</dbReference>
<comment type="caution">
    <text evidence="4">The sequence shown here is derived from an EMBL/GenBank/DDBJ whole genome shotgun (WGS) entry which is preliminary data.</text>
</comment>
<keyword evidence="1 3" id="KW-0732">Signal</keyword>
<accession>A0ABD0TAJ6</accession>
<dbReference type="Proteomes" id="UP001549921">
    <property type="component" value="Unassembled WGS sequence"/>
</dbReference>
<sequence length="116" mass="12527">MNISKLIVTLSAAVLMAESNASAQISFDTKNIVNGEYSYMYSDGLYSKEETGKLDSEGNPVVSGQFRYVVGDKEYVVTYTADKDGFHPKVTTLDHLGPPQVVFSAPSVLVATLLGK</sequence>
<name>A0ABD0TAJ6_LOXSC</name>
<dbReference type="Proteomes" id="UP001549920">
    <property type="component" value="Unassembled WGS sequence"/>
</dbReference>
<dbReference type="EMBL" id="JBEUOH010000007">
    <property type="protein sequence ID" value="KAL0892195.1"/>
    <property type="molecule type" value="Genomic_DNA"/>
</dbReference>
<gene>
    <name evidence="5" type="ORF">ABMA27_015383</name>
    <name evidence="4" type="ORF">ABMA28_015650</name>
</gene>
<organism evidence="4 7">
    <name type="scientific">Loxostege sticticalis</name>
    <name type="common">Beet webworm moth</name>
    <dbReference type="NCBI Taxonomy" id="481309"/>
    <lineage>
        <taxon>Eukaryota</taxon>
        <taxon>Metazoa</taxon>
        <taxon>Ecdysozoa</taxon>
        <taxon>Arthropoda</taxon>
        <taxon>Hexapoda</taxon>
        <taxon>Insecta</taxon>
        <taxon>Pterygota</taxon>
        <taxon>Neoptera</taxon>
        <taxon>Endopterygota</taxon>
        <taxon>Lepidoptera</taxon>
        <taxon>Glossata</taxon>
        <taxon>Ditrysia</taxon>
        <taxon>Pyraloidea</taxon>
        <taxon>Crambidae</taxon>
        <taxon>Pyraustinae</taxon>
        <taxon>Loxostege</taxon>
    </lineage>
</organism>
<protein>
    <submittedName>
        <fullName evidence="4">Uncharacterized protein</fullName>
    </submittedName>
</protein>
<feature type="signal peptide" evidence="3">
    <location>
        <begin position="1"/>
        <end position="23"/>
    </location>
</feature>
<dbReference type="EMBL" id="JBEDNZ010000007">
    <property type="protein sequence ID" value="KAL0840393.1"/>
    <property type="molecule type" value="Genomic_DNA"/>
</dbReference>